<dbReference type="SUPFAM" id="SSF50104">
    <property type="entry name" value="Translation proteins SH3-like domain"/>
    <property type="match status" value="1"/>
</dbReference>
<dbReference type="CDD" id="cd06089">
    <property type="entry name" value="KOW_RPL26"/>
    <property type="match status" value="1"/>
</dbReference>
<evidence type="ECO:0000259" key="6">
    <source>
        <dbReference type="Pfam" id="PF17136"/>
    </source>
</evidence>
<dbReference type="PANTHER" id="PTHR12903">
    <property type="entry name" value="MITOCHONDRIAL RIBOSOMAL PROTEIN L24"/>
    <property type="match status" value="1"/>
</dbReference>
<evidence type="ECO:0000256" key="5">
    <source>
        <dbReference type="HAMAP-Rule" id="MF_01326"/>
    </source>
</evidence>
<keyword evidence="8" id="KW-1185">Reference proteome</keyword>
<dbReference type="Gene3D" id="2.30.30.30">
    <property type="match status" value="1"/>
</dbReference>
<dbReference type="InterPro" id="IPR041988">
    <property type="entry name" value="Ribosomal_uL24_KOW"/>
</dbReference>
<dbReference type="InterPro" id="IPR014722">
    <property type="entry name" value="Rib_uL2_dom2"/>
</dbReference>
<evidence type="ECO:0000256" key="1">
    <source>
        <dbReference type="ARBA" id="ARBA00010618"/>
    </source>
</evidence>
<feature type="domain" description="Large ribosomal subunit protein uL24 C-terminal" evidence="6">
    <location>
        <begin position="37"/>
        <end position="93"/>
    </location>
</feature>
<dbReference type="InterPro" id="IPR008991">
    <property type="entry name" value="Translation_prot_SH3-like_sf"/>
</dbReference>
<dbReference type="InterPro" id="IPR003256">
    <property type="entry name" value="Ribosomal_uL24"/>
</dbReference>
<dbReference type="HAMAP" id="MF_01326_B">
    <property type="entry name" value="Ribosomal_uL24_B"/>
    <property type="match status" value="1"/>
</dbReference>
<comment type="similarity">
    <text evidence="1 5">Belongs to the universal ribosomal protein uL24 family.</text>
</comment>
<sequence length="95" mass="10526">MKKIKSGDKVVVIAGSYVKKVSTIEKVIGNKVIVKGVNLKKKAVKKEGFVDKTMPIDISNVMLYSDKLKGPTKVKIEERDGKKVRVCKKSGEIYS</sequence>
<dbReference type="NCBIfam" id="TIGR01079">
    <property type="entry name" value="rplX_bact"/>
    <property type="match status" value="1"/>
</dbReference>
<comment type="function">
    <text evidence="5">One of two assembly initiator proteins, it binds directly to the 5'-end of the 23S rRNA, where it nucleates assembly of the 50S subunit.</text>
</comment>
<comment type="subunit">
    <text evidence="5">Part of the 50S ribosomal subunit.</text>
</comment>
<dbReference type="EMBL" id="JAEDAM010000020">
    <property type="protein sequence ID" value="MBS8121895.1"/>
    <property type="molecule type" value="Genomic_DNA"/>
</dbReference>
<evidence type="ECO:0000313" key="8">
    <source>
        <dbReference type="Proteomes" id="UP000680365"/>
    </source>
</evidence>
<accession>A0ABS5QL17</accession>
<dbReference type="RefSeq" id="WP_213348801.1">
    <property type="nucleotide sequence ID" value="NZ_JAEDAM010000020.1"/>
</dbReference>
<evidence type="ECO:0000256" key="4">
    <source>
        <dbReference type="ARBA" id="ARBA00035206"/>
    </source>
</evidence>
<dbReference type="GO" id="GO:0005840">
    <property type="term" value="C:ribosome"/>
    <property type="evidence" value="ECO:0007669"/>
    <property type="project" value="UniProtKB-KW"/>
</dbReference>
<keyword evidence="5" id="KW-0694">RNA-binding</keyword>
<evidence type="ECO:0000256" key="3">
    <source>
        <dbReference type="ARBA" id="ARBA00023274"/>
    </source>
</evidence>
<comment type="caution">
    <text evidence="7">The sequence shown here is derived from an EMBL/GenBank/DDBJ whole genome shotgun (WGS) entry which is preliminary data.</text>
</comment>
<dbReference type="Pfam" id="PF17136">
    <property type="entry name" value="ribosomal_L24"/>
    <property type="match status" value="1"/>
</dbReference>
<reference evidence="7 8" key="1">
    <citation type="journal article" date="2021" name="Nat. Commun.">
        <title>Reductive evolution and unique predatory mode in the CPR bacterium Vampirococcus lugosii.</title>
        <authorList>
            <person name="Moreira D."/>
            <person name="Zivanovic Y."/>
            <person name="Lopez-Archilla A.I."/>
            <person name="Iniesto M."/>
            <person name="Lopez-Garcia P."/>
        </authorList>
    </citation>
    <scope>NUCLEOTIDE SEQUENCE [LARGE SCALE GENOMIC DNA]</scope>
    <source>
        <strain evidence="7">Chiprana</strain>
    </source>
</reference>
<gene>
    <name evidence="5" type="primary">rplX</name>
    <name evidence="7" type="ORF">VAMP_34n92</name>
</gene>
<proteinExistence type="inferred from homology"/>
<organism evidence="7 8">
    <name type="scientific">Candidatus Vampirococcus lugosii</name>
    <dbReference type="NCBI Taxonomy" id="2789015"/>
    <lineage>
        <taxon>Bacteria</taxon>
        <taxon>Candidatus Absconditibacteriota</taxon>
        <taxon>Vampirococcus</taxon>
    </lineage>
</organism>
<dbReference type="Proteomes" id="UP000680365">
    <property type="component" value="Unassembled WGS sequence"/>
</dbReference>
<keyword evidence="2 5" id="KW-0689">Ribosomal protein</keyword>
<comment type="function">
    <text evidence="5">One of the proteins that surrounds the polypeptide exit tunnel on the outside of the subunit.</text>
</comment>
<name>A0ABS5QL17_9BACT</name>
<evidence type="ECO:0000256" key="2">
    <source>
        <dbReference type="ARBA" id="ARBA00022980"/>
    </source>
</evidence>
<dbReference type="InterPro" id="IPR057264">
    <property type="entry name" value="Ribosomal_uL24_C"/>
</dbReference>
<protein>
    <recommendedName>
        <fullName evidence="4 5">Large ribosomal subunit protein uL24</fullName>
    </recommendedName>
</protein>
<keyword evidence="5" id="KW-0699">rRNA-binding</keyword>
<keyword evidence="3 5" id="KW-0687">Ribonucleoprotein</keyword>
<evidence type="ECO:0000313" key="7">
    <source>
        <dbReference type="EMBL" id="MBS8121895.1"/>
    </source>
</evidence>